<keyword evidence="3" id="KW-1185">Reference proteome</keyword>
<evidence type="ECO:0000313" key="2">
    <source>
        <dbReference type="EMBL" id="TDQ42783.1"/>
    </source>
</evidence>
<dbReference type="InterPro" id="IPR011437">
    <property type="entry name" value="DUF1540"/>
</dbReference>
<dbReference type="Pfam" id="PF07561">
    <property type="entry name" value="DUF1540"/>
    <property type="match status" value="1"/>
</dbReference>
<accession>A0A4R6UCF1</accession>
<protein>
    <submittedName>
        <fullName evidence="2">Uncharacterized protein DUF1540</fullName>
    </submittedName>
</protein>
<dbReference type="Proteomes" id="UP000295632">
    <property type="component" value="Unassembled WGS sequence"/>
</dbReference>
<dbReference type="AlphaFoldDB" id="A0A4R6UCF1"/>
<dbReference type="EMBL" id="SNYJ01000001">
    <property type="protein sequence ID" value="TDQ42783.1"/>
    <property type="molecule type" value="Genomic_DNA"/>
</dbReference>
<evidence type="ECO:0000259" key="1">
    <source>
        <dbReference type="Pfam" id="PF07561"/>
    </source>
</evidence>
<proteinExistence type="predicted"/>
<gene>
    <name evidence="2" type="ORF">EV213_101212</name>
</gene>
<evidence type="ECO:0000313" key="3">
    <source>
        <dbReference type="Proteomes" id="UP000295632"/>
    </source>
</evidence>
<organism evidence="2 3">
    <name type="scientific">Aureibacillus halotolerans</name>
    <dbReference type="NCBI Taxonomy" id="1508390"/>
    <lineage>
        <taxon>Bacteria</taxon>
        <taxon>Bacillati</taxon>
        <taxon>Bacillota</taxon>
        <taxon>Bacilli</taxon>
        <taxon>Bacillales</taxon>
        <taxon>Bacillaceae</taxon>
        <taxon>Aureibacillus</taxon>
    </lineage>
</organism>
<sequence>MMAQDVLCEVRNCQHWAEGNQCQADQIFVVSHHGKHAGRQEETDCNTFKPKV</sequence>
<comment type="caution">
    <text evidence="2">The sequence shown here is derived from an EMBL/GenBank/DDBJ whole genome shotgun (WGS) entry which is preliminary data.</text>
</comment>
<reference evidence="2 3" key="1">
    <citation type="submission" date="2019-03" db="EMBL/GenBank/DDBJ databases">
        <title>Genomic Encyclopedia of Type Strains, Phase IV (KMG-IV): sequencing the most valuable type-strain genomes for metagenomic binning, comparative biology and taxonomic classification.</title>
        <authorList>
            <person name="Goeker M."/>
        </authorList>
    </citation>
    <scope>NUCLEOTIDE SEQUENCE [LARGE SCALE GENOMIC DNA]</scope>
    <source>
        <strain evidence="2 3">DSM 28697</strain>
    </source>
</reference>
<name>A0A4R6UCF1_9BACI</name>
<feature type="domain" description="DUF1540" evidence="1">
    <location>
        <begin position="6"/>
        <end position="48"/>
    </location>
</feature>